<reference evidence="1" key="1">
    <citation type="journal article" date="2020" name="Stud. Mycol.">
        <title>101 Dothideomycetes genomes: a test case for predicting lifestyles and emergence of pathogens.</title>
        <authorList>
            <person name="Haridas S."/>
            <person name="Albert R."/>
            <person name="Binder M."/>
            <person name="Bloem J."/>
            <person name="Labutti K."/>
            <person name="Salamov A."/>
            <person name="Andreopoulos B."/>
            <person name="Baker S."/>
            <person name="Barry K."/>
            <person name="Bills G."/>
            <person name="Bluhm B."/>
            <person name="Cannon C."/>
            <person name="Castanera R."/>
            <person name="Culley D."/>
            <person name="Daum C."/>
            <person name="Ezra D."/>
            <person name="Gonzalez J."/>
            <person name="Henrissat B."/>
            <person name="Kuo A."/>
            <person name="Liang C."/>
            <person name="Lipzen A."/>
            <person name="Lutzoni F."/>
            <person name="Magnuson J."/>
            <person name="Mondo S."/>
            <person name="Nolan M."/>
            <person name="Ohm R."/>
            <person name="Pangilinan J."/>
            <person name="Park H.-J."/>
            <person name="Ramirez L."/>
            <person name="Alfaro M."/>
            <person name="Sun H."/>
            <person name="Tritt A."/>
            <person name="Yoshinaga Y."/>
            <person name="Zwiers L.-H."/>
            <person name="Turgeon B."/>
            <person name="Goodwin S."/>
            <person name="Spatafora J."/>
            <person name="Crous P."/>
            <person name="Grigoriev I."/>
        </authorList>
    </citation>
    <scope>NUCLEOTIDE SEQUENCE</scope>
    <source>
        <strain evidence="1">CBS 130266</strain>
    </source>
</reference>
<proteinExistence type="predicted"/>
<dbReference type="EMBL" id="MU007017">
    <property type="protein sequence ID" value="KAF2434210.1"/>
    <property type="molecule type" value="Genomic_DNA"/>
</dbReference>
<name>A0A9P4U1U9_9PEZI</name>
<dbReference type="OrthoDB" id="3437405at2759"/>
<sequence>MGARAYCCDYSSYEKRNVINGELTEIQQAMQEFVKNPVCAEPSLNSFSNSRAAESNVQQLVESLNGSDTNGFANAFLTRDVVSQLGPAQLPSPQMMVEIALLSIVTRSRSTSFLSEESKLWDASFSTKYSNLRTDYLSRSIGKLIPDMRRYGPRYAVRMLLCYLGYYDLKAKALASGSSFTLVCALSTPCGDVEYFNRESTSVRPPSRNRHIQSAIYKRSETQFKTVLSNSSTDSALVNGGSETFRGDYLSDAGNMVSFSMKSLEYGTASDMAEDDEIFDHAFDFEDESDCLDLVLTYHSVPPNTYTGYRRIFNREHPVKKTVPRDFFQDADARTLPSGAQMRTNPNLGPKFFKTALNNRQYLSNPPPLPGTPLLGYEGISNSAMPAERMYDTLGSVFNDRVLMLLQEDINKMKATVCRRAKPRTDTKMTDFIYGSTSQGPSPMDALGVMRTVIGVFQYLNDPYVKPLLPEIAQNMRNQLRIIEKDWNDKDDPKDHINLVQAWEEWFPDLLTTIASHARTWMIKWLDEIDKAFADVDEVNSVSASYRKPVPNFQISHVGFPQILMGY</sequence>
<comment type="caution">
    <text evidence="1">The sequence shown here is derived from an EMBL/GenBank/DDBJ whole genome shotgun (WGS) entry which is preliminary data.</text>
</comment>
<gene>
    <name evidence="1" type="ORF">EJ08DRAFT_496073</name>
</gene>
<evidence type="ECO:0000313" key="2">
    <source>
        <dbReference type="Proteomes" id="UP000800235"/>
    </source>
</evidence>
<evidence type="ECO:0000313" key="1">
    <source>
        <dbReference type="EMBL" id="KAF2434210.1"/>
    </source>
</evidence>
<protein>
    <submittedName>
        <fullName evidence="1">Uncharacterized protein</fullName>
    </submittedName>
</protein>
<organism evidence="1 2">
    <name type="scientific">Tothia fuscella</name>
    <dbReference type="NCBI Taxonomy" id="1048955"/>
    <lineage>
        <taxon>Eukaryota</taxon>
        <taxon>Fungi</taxon>
        <taxon>Dikarya</taxon>
        <taxon>Ascomycota</taxon>
        <taxon>Pezizomycotina</taxon>
        <taxon>Dothideomycetes</taxon>
        <taxon>Pleosporomycetidae</taxon>
        <taxon>Venturiales</taxon>
        <taxon>Cylindrosympodiaceae</taxon>
        <taxon>Tothia</taxon>
    </lineage>
</organism>
<accession>A0A9P4U1U9</accession>
<dbReference type="Proteomes" id="UP000800235">
    <property type="component" value="Unassembled WGS sequence"/>
</dbReference>
<dbReference type="AlphaFoldDB" id="A0A9P4U1U9"/>
<keyword evidence="2" id="KW-1185">Reference proteome</keyword>